<dbReference type="RefSeq" id="XP_031872700.1">
    <property type="nucleotide sequence ID" value="XM_032008646.1"/>
</dbReference>
<dbReference type="CDD" id="cd00067">
    <property type="entry name" value="GAL4"/>
    <property type="match status" value="1"/>
</dbReference>
<feature type="region of interest" description="Disordered" evidence="5">
    <location>
        <begin position="58"/>
        <end position="81"/>
    </location>
</feature>
<name>A0A370TWY3_9HELO</name>
<dbReference type="OrthoDB" id="2740448at2759"/>
<accession>A0A370TWY3</accession>
<dbReference type="AlphaFoldDB" id="A0A370TWY3"/>
<dbReference type="InterPro" id="IPR001138">
    <property type="entry name" value="Zn2Cys6_DnaBD"/>
</dbReference>
<evidence type="ECO:0000256" key="3">
    <source>
        <dbReference type="ARBA" id="ARBA00023163"/>
    </source>
</evidence>
<keyword evidence="1" id="KW-0805">Transcription regulation</keyword>
<reference evidence="7 8" key="1">
    <citation type="journal article" date="2018" name="IMA Fungus">
        <title>IMA Genome-F 9: Draft genome sequence of Annulohypoxylon stygium, Aspergillus mulundensis, Berkeleyomyces basicola (syn. Thielaviopsis basicola), Ceratocystis smalleyi, two Cercospora beticola strains, Coleophoma cylindrospora, Fusarium fracticaudum, Phialophora cf. hyalina, and Morchella septimelata.</title>
        <authorList>
            <person name="Wingfield B.D."/>
            <person name="Bills G.F."/>
            <person name="Dong Y."/>
            <person name="Huang W."/>
            <person name="Nel W.J."/>
            <person name="Swalarsk-Parry B.S."/>
            <person name="Vaghefi N."/>
            <person name="Wilken P.M."/>
            <person name="An Z."/>
            <person name="de Beer Z.W."/>
            <person name="De Vos L."/>
            <person name="Chen L."/>
            <person name="Duong T.A."/>
            <person name="Gao Y."/>
            <person name="Hammerbacher A."/>
            <person name="Kikkert J.R."/>
            <person name="Li Y."/>
            <person name="Li H."/>
            <person name="Li K."/>
            <person name="Li Q."/>
            <person name="Liu X."/>
            <person name="Ma X."/>
            <person name="Naidoo K."/>
            <person name="Pethybridge S.J."/>
            <person name="Sun J."/>
            <person name="Steenkamp E.T."/>
            <person name="van der Nest M.A."/>
            <person name="van Wyk S."/>
            <person name="Wingfield M.J."/>
            <person name="Xiong C."/>
            <person name="Yue Q."/>
            <person name="Zhang X."/>
        </authorList>
    </citation>
    <scope>NUCLEOTIDE SEQUENCE [LARGE SCALE GENOMIC DNA]</scope>
    <source>
        <strain evidence="7 8">BP 5553</strain>
    </source>
</reference>
<dbReference type="GO" id="GO:0008270">
    <property type="term" value="F:zinc ion binding"/>
    <property type="evidence" value="ECO:0007669"/>
    <property type="project" value="InterPro"/>
</dbReference>
<evidence type="ECO:0000256" key="5">
    <source>
        <dbReference type="SAM" id="MobiDB-lite"/>
    </source>
</evidence>
<keyword evidence="8" id="KW-1185">Reference proteome</keyword>
<sequence length="450" mass="48832">MISQTKEPGHEGGSGDVAPLYGLRNSCDPCHSSKLRCSREKPTCARCKKNRTVCIYSPTKPPGRRRRVTTVSSAGQGAMANPSYLTNATRVDKTGSDQTTLADSQEVATPAYANSHPTNPASQWDALHTVMDNEDFERYISGLDSLDPSAMLDTQLSNVDLLATPINNTALDIGGGDGAHTTNEDRWLALDPTSEGFNIPDLVTAPGSSSQSTDQSFSTPDSSWLSNSMQFSAECVSLKQWASSSRPLLLFSNVSEPQDLTDVQCLCYSAVANLQFHSKSACNMQPAVGLGACLHMERLLRWTWTIHKGCQGCRNDELVKFIVAGVTNQVVGTFRTIIDDNAKGLHGGVRSVAHSVNRPLDMRPQEETQRSLFDWTSLNFGSKSIHGAAKITFLRRLMGLKLRQIGQLLEDLVDGKGSEPGKELAQALRVLISGISERLNVTTGMLSTLE</sequence>
<dbReference type="PANTHER" id="PTHR31069">
    <property type="entry name" value="OLEATE-ACTIVATED TRANSCRIPTION FACTOR 1-RELATED"/>
    <property type="match status" value="1"/>
</dbReference>
<gene>
    <name evidence="7" type="ORF">BP5553_00023</name>
</gene>
<dbReference type="InterPro" id="IPR050675">
    <property type="entry name" value="OAF3"/>
</dbReference>
<feature type="compositionally biased region" description="Low complexity" evidence="5">
    <location>
        <begin position="208"/>
        <end position="221"/>
    </location>
</feature>
<dbReference type="PROSITE" id="PS00463">
    <property type="entry name" value="ZN2_CY6_FUNGAL_1"/>
    <property type="match status" value="1"/>
</dbReference>
<dbReference type="PROSITE" id="PS50048">
    <property type="entry name" value="ZN2_CY6_FUNGAL_2"/>
    <property type="match status" value="1"/>
</dbReference>
<feature type="region of interest" description="Disordered" evidence="5">
    <location>
        <begin position="201"/>
        <end position="221"/>
    </location>
</feature>
<feature type="domain" description="Zn(2)-C6 fungal-type" evidence="6">
    <location>
        <begin position="26"/>
        <end position="56"/>
    </location>
</feature>
<dbReference type="SMART" id="SM00066">
    <property type="entry name" value="GAL4"/>
    <property type="match status" value="1"/>
</dbReference>
<dbReference type="Pfam" id="PF00172">
    <property type="entry name" value="Zn_clus"/>
    <property type="match status" value="1"/>
</dbReference>
<dbReference type="GO" id="GO:0003677">
    <property type="term" value="F:DNA binding"/>
    <property type="evidence" value="ECO:0007669"/>
    <property type="project" value="UniProtKB-KW"/>
</dbReference>
<dbReference type="PANTHER" id="PTHR31069:SF31">
    <property type="entry name" value="MONODICTYPHENONE CLUSTER TRANSCRIPTION FACTOR-RELATED"/>
    <property type="match status" value="1"/>
</dbReference>
<keyword evidence="3" id="KW-0804">Transcription</keyword>
<dbReference type="EMBL" id="NPIC01000001">
    <property type="protein sequence ID" value="RDL40044.1"/>
    <property type="molecule type" value="Genomic_DNA"/>
</dbReference>
<evidence type="ECO:0000256" key="1">
    <source>
        <dbReference type="ARBA" id="ARBA00023015"/>
    </source>
</evidence>
<evidence type="ECO:0000259" key="6">
    <source>
        <dbReference type="PROSITE" id="PS50048"/>
    </source>
</evidence>
<dbReference type="PRINTS" id="PR00755">
    <property type="entry name" value="AFLATOXINBRP"/>
</dbReference>
<comment type="caution">
    <text evidence="7">The sequence shown here is derived from an EMBL/GenBank/DDBJ whole genome shotgun (WGS) entry which is preliminary data.</text>
</comment>
<evidence type="ECO:0000313" key="8">
    <source>
        <dbReference type="Proteomes" id="UP000254866"/>
    </source>
</evidence>
<dbReference type="Proteomes" id="UP000254866">
    <property type="component" value="Unassembled WGS sequence"/>
</dbReference>
<keyword evidence="2" id="KW-0238">DNA-binding</keyword>
<evidence type="ECO:0000256" key="2">
    <source>
        <dbReference type="ARBA" id="ARBA00023125"/>
    </source>
</evidence>
<proteinExistence type="predicted"/>
<dbReference type="SUPFAM" id="SSF57701">
    <property type="entry name" value="Zn2/Cys6 DNA-binding domain"/>
    <property type="match status" value="1"/>
</dbReference>
<dbReference type="GeneID" id="43592872"/>
<evidence type="ECO:0000256" key="4">
    <source>
        <dbReference type="ARBA" id="ARBA00023242"/>
    </source>
</evidence>
<dbReference type="Gene3D" id="4.10.240.10">
    <property type="entry name" value="Zn(2)-C6 fungal-type DNA-binding domain"/>
    <property type="match status" value="1"/>
</dbReference>
<evidence type="ECO:0000313" key="7">
    <source>
        <dbReference type="EMBL" id="RDL40044.1"/>
    </source>
</evidence>
<keyword evidence="4" id="KW-0539">Nucleus</keyword>
<dbReference type="InterPro" id="IPR036864">
    <property type="entry name" value="Zn2-C6_fun-type_DNA-bd_sf"/>
</dbReference>
<organism evidence="7 8">
    <name type="scientific">Venustampulla echinocandica</name>
    <dbReference type="NCBI Taxonomy" id="2656787"/>
    <lineage>
        <taxon>Eukaryota</taxon>
        <taxon>Fungi</taxon>
        <taxon>Dikarya</taxon>
        <taxon>Ascomycota</taxon>
        <taxon>Pezizomycotina</taxon>
        <taxon>Leotiomycetes</taxon>
        <taxon>Helotiales</taxon>
        <taxon>Pleuroascaceae</taxon>
        <taxon>Venustampulla</taxon>
    </lineage>
</organism>
<dbReference type="GO" id="GO:0000981">
    <property type="term" value="F:DNA-binding transcription factor activity, RNA polymerase II-specific"/>
    <property type="evidence" value="ECO:0007669"/>
    <property type="project" value="InterPro"/>
</dbReference>
<protein>
    <recommendedName>
        <fullName evidence="6">Zn(2)-C6 fungal-type domain-containing protein</fullName>
    </recommendedName>
</protein>